<evidence type="ECO:0000259" key="5">
    <source>
        <dbReference type="Pfam" id="PF01425"/>
    </source>
</evidence>
<dbReference type="AlphaFoldDB" id="A0AA38S7L8"/>
<dbReference type="InterPro" id="IPR023631">
    <property type="entry name" value="Amidase_dom"/>
</dbReference>
<evidence type="ECO:0000313" key="6">
    <source>
        <dbReference type="EMBL" id="KAJ9150875.1"/>
    </source>
</evidence>
<feature type="active site" description="Charge relay system" evidence="3">
    <location>
        <position position="149"/>
    </location>
</feature>
<gene>
    <name evidence="6" type="ORF">NKR23_g3473</name>
</gene>
<dbReference type="EMBL" id="JANBVO010000007">
    <property type="protein sequence ID" value="KAJ9150875.1"/>
    <property type="molecule type" value="Genomic_DNA"/>
</dbReference>
<sequence>MPSRPFPLIQTVPVPSGTPEYEALKSSIVQEFVQKVPEEYYIPQHFVDSPPKDVTGIPRQCGILTEEELEITEKYDAVALADAIRSRKFTAVAVATAFSKRAIIAHQVSCCLVEWFMDEAVQRAKELDAYQAATGKTVGPLHGVPISLKEHMPVAGHYSAAGFISTRVKDTEDCHMMGILRRLGAVYYCKTNQPQSIMHLESVSPYGRVLNPYNIFLSAGGSTGGEAALVALRGSVLGIGTDIGGSVRCPAGFCGIYGFKPTSYTLPMKDFLHGGAVAELNILISTGPMCTSLRDMDLFMSAILAERPYLADPRLIPIPWTGLGTAVRTSPLKIGFMMDDGHIQPQPPVTRALGWAKAQLGLSSRFQVKPFRPYRTADAVKLIRKAYWPDGAKGVKEHLADAGEPMFALTKHIISDAEGPQLAASELLEQRLARDQFRCDFADHWTGEDVDVVVCPVFVGPACAHDTSLYWNYTALWNYVDYPGVVVPTPVKALAKGAEGYTPTNGVPLSEECRHVRQLWAQGDFEGAPVDLQIVARKYHDNELFGALNAMKEALQLDGQQRIARL</sequence>
<reference evidence="6" key="1">
    <citation type="submission" date="2022-07" db="EMBL/GenBank/DDBJ databases">
        <title>Fungi with potential for degradation of polypropylene.</title>
        <authorList>
            <person name="Gostincar C."/>
        </authorList>
    </citation>
    <scope>NUCLEOTIDE SEQUENCE</scope>
    <source>
        <strain evidence="6">EXF-13308</strain>
    </source>
</reference>
<dbReference type="SUPFAM" id="SSF75304">
    <property type="entry name" value="Amidase signature (AS) enzymes"/>
    <property type="match status" value="1"/>
</dbReference>
<evidence type="ECO:0000256" key="4">
    <source>
        <dbReference type="PIRSR" id="PIRSR001221-2"/>
    </source>
</evidence>
<feature type="active site" description="Charge relay system" evidence="3">
    <location>
        <position position="222"/>
    </location>
</feature>
<keyword evidence="2" id="KW-0378">Hydrolase</keyword>
<evidence type="ECO:0000256" key="3">
    <source>
        <dbReference type="PIRSR" id="PIRSR001221-1"/>
    </source>
</evidence>
<dbReference type="Pfam" id="PF01425">
    <property type="entry name" value="Amidase"/>
    <property type="match status" value="1"/>
</dbReference>
<dbReference type="PANTHER" id="PTHR46072:SF4">
    <property type="entry name" value="AMIDASE C550.07-RELATED"/>
    <property type="match status" value="1"/>
</dbReference>
<keyword evidence="7" id="KW-1185">Reference proteome</keyword>
<dbReference type="Gene3D" id="3.90.1300.10">
    <property type="entry name" value="Amidase signature (AS) domain"/>
    <property type="match status" value="1"/>
</dbReference>
<comment type="caution">
    <text evidence="6">The sequence shown here is derived from an EMBL/GenBank/DDBJ whole genome shotgun (WGS) entry which is preliminary data.</text>
</comment>
<accession>A0AA38S7L8</accession>
<dbReference type="Proteomes" id="UP001174694">
    <property type="component" value="Unassembled WGS sequence"/>
</dbReference>
<feature type="binding site" evidence="4">
    <location>
        <position position="222"/>
    </location>
    <ligand>
        <name>substrate</name>
    </ligand>
</feature>
<feature type="binding site" evidence="4">
    <location>
        <position position="197"/>
    </location>
    <ligand>
        <name>substrate</name>
    </ligand>
</feature>
<name>A0AA38S7L8_9PEZI</name>
<evidence type="ECO:0000313" key="7">
    <source>
        <dbReference type="Proteomes" id="UP001174694"/>
    </source>
</evidence>
<organism evidence="6 7">
    <name type="scientific">Pleurostoma richardsiae</name>
    <dbReference type="NCBI Taxonomy" id="41990"/>
    <lineage>
        <taxon>Eukaryota</taxon>
        <taxon>Fungi</taxon>
        <taxon>Dikarya</taxon>
        <taxon>Ascomycota</taxon>
        <taxon>Pezizomycotina</taxon>
        <taxon>Sordariomycetes</taxon>
        <taxon>Sordariomycetidae</taxon>
        <taxon>Calosphaeriales</taxon>
        <taxon>Pleurostomataceae</taxon>
        <taxon>Pleurostoma</taxon>
    </lineage>
</organism>
<feature type="binding site" evidence="4">
    <location>
        <begin position="243"/>
        <end position="246"/>
    </location>
    <ligand>
        <name>substrate</name>
    </ligand>
</feature>
<comment type="similarity">
    <text evidence="1">Belongs to the amidase family.</text>
</comment>
<evidence type="ECO:0000256" key="2">
    <source>
        <dbReference type="ARBA" id="ARBA00022801"/>
    </source>
</evidence>
<proteinExistence type="inferred from homology"/>
<dbReference type="InterPro" id="IPR036928">
    <property type="entry name" value="AS_sf"/>
</dbReference>
<dbReference type="PIRSF" id="PIRSF001221">
    <property type="entry name" value="Amidase_fungi"/>
    <property type="match status" value="1"/>
</dbReference>
<feature type="active site" description="Acyl-ester intermediate" evidence="3">
    <location>
        <position position="246"/>
    </location>
</feature>
<protein>
    <submittedName>
        <fullName evidence="6">Amidase</fullName>
    </submittedName>
</protein>
<feature type="domain" description="Amidase" evidence="5">
    <location>
        <begin position="94"/>
        <end position="544"/>
    </location>
</feature>
<dbReference type="PANTHER" id="PTHR46072">
    <property type="entry name" value="AMIDASE-RELATED-RELATED"/>
    <property type="match status" value="1"/>
</dbReference>
<evidence type="ECO:0000256" key="1">
    <source>
        <dbReference type="ARBA" id="ARBA00009199"/>
    </source>
</evidence>
<dbReference type="GO" id="GO:0016787">
    <property type="term" value="F:hydrolase activity"/>
    <property type="evidence" value="ECO:0007669"/>
    <property type="project" value="UniProtKB-KW"/>
</dbReference>